<evidence type="ECO:0000256" key="5">
    <source>
        <dbReference type="ARBA" id="ARBA00022737"/>
    </source>
</evidence>
<feature type="domain" description="Ig-like" evidence="14">
    <location>
        <begin position="146"/>
        <end position="229"/>
    </location>
</feature>
<name>A0A667HVW7_LYNCA</name>
<comment type="subcellular location">
    <subcellularLocation>
        <location evidence="1">Membrane</location>
        <topology evidence="1">Single-pass type I membrane protein</topology>
    </subcellularLocation>
</comment>
<organism evidence="15 16">
    <name type="scientific">Lynx canadensis</name>
    <name type="common">Canada lynx</name>
    <name type="synonym">Felis canadensis</name>
    <dbReference type="NCBI Taxonomy" id="61383"/>
    <lineage>
        <taxon>Eukaryota</taxon>
        <taxon>Metazoa</taxon>
        <taxon>Chordata</taxon>
        <taxon>Craniata</taxon>
        <taxon>Vertebrata</taxon>
        <taxon>Euteleostomi</taxon>
        <taxon>Mammalia</taxon>
        <taxon>Eutheria</taxon>
        <taxon>Laurasiatheria</taxon>
        <taxon>Carnivora</taxon>
        <taxon>Feliformia</taxon>
        <taxon>Felidae</taxon>
        <taxon>Felinae</taxon>
        <taxon>Lynx</taxon>
    </lineage>
</organism>
<evidence type="ECO:0000256" key="2">
    <source>
        <dbReference type="ARBA" id="ARBA00022692"/>
    </source>
</evidence>
<evidence type="ECO:0000256" key="12">
    <source>
        <dbReference type="ARBA" id="ARBA00038361"/>
    </source>
</evidence>
<evidence type="ECO:0000256" key="7">
    <source>
        <dbReference type="ARBA" id="ARBA00022989"/>
    </source>
</evidence>
<dbReference type="Pfam" id="PF13895">
    <property type="entry name" value="Ig_2"/>
    <property type="match status" value="1"/>
</dbReference>
<dbReference type="Pfam" id="PF07686">
    <property type="entry name" value="V-set"/>
    <property type="match status" value="1"/>
</dbReference>
<keyword evidence="2" id="KW-0812">Transmembrane</keyword>
<dbReference type="InterPro" id="IPR051036">
    <property type="entry name" value="SIGLEC"/>
</dbReference>
<keyword evidence="4" id="KW-0430">Lectin</keyword>
<feature type="domain" description="Ig-like" evidence="14">
    <location>
        <begin position="265"/>
        <end position="349"/>
    </location>
</feature>
<dbReference type="Ensembl" id="ENSLCNT00005034290.1">
    <property type="protein sequence ID" value="ENSLCNP00005030714.1"/>
    <property type="gene ID" value="ENSLCNG00005019970.1"/>
</dbReference>
<dbReference type="Proteomes" id="UP000472241">
    <property type="component" value="Unplaced"/>
</dbReference>
<dbReference type="SMART" id="SM00409">
    <property type="entry name" value="IG"/>
    <property type="match status" value="3"/>
</dbReference>
<keyword evidence="7" id="KW-1133">Transmembrane helix</keyword>
<dbReference type="PANTHER" id="PTHR12035:SF123">
    <property type="entry name" value="IG-LIKE DOMAIN-CONTAINING PROTEIN"/>
    <property type="match status" value="1"/>
</dbReference>
<evidence type="ECO:0000256" key="6">
    <source>
        <dbReference type="ARBA" id="ARBA00022889"/>
    </source>
</evidence>
<dbReference type="GO" id="GO:0007155">
    <property type="term" value="P:cell adhesion"/>
    <property type="evidence" value="ECO:0007669"/>
    <property type="project" value="UniProtKB-KW"/>
</dbReference>
<keyword evidence="11" id="KW-0393">Immunoglobulin domain</keyword>
<dbReference type="InterPro" id="IPR003006">
    <property type="entry name" value="Ig/MHC_CS"/>
</dbReference>
<dbReference type="InterPro" id="IPR013106">
    <property type="entry name" value="Ig_V-set"/>
</dbReference>
<evidence type="ECO:0000313" key="16">
    <source>
        <dbReference type="Proteomes" id="UP000472241"/>
    </source>
</evidence>
<dbReference type="SUPFAM" id="SSF48726">
    <property type="entry name" value="Immunoglobulin"/>
    <property type="match status" value="3"/>
</dbReference>
<dbReference type="InterPro" id="IPR007110">
    <property type="entry name" value="Ig-like_dom"/>
</dbReference>
<keyword evidence="3 13" id="KW-0732">Signal</keyword>
<dbReference type="GO" id="GO:0005886">
    <property type="term" value="C:plasma membrane"/>
    <property type="evidence" value="ECO:0007669"/>
    <property type="project" value="TreeGrafter"/>
</dbReference>
<dbReference type="PROSITE" id="PS00290">
    <property type="entry name" value="IG_MHC"/>
    <property type="match status" value="1"/>
</dbReference>
<evidence type="ECO:0000256" key="10">
    <source>
        <dbReference type="ARBA" id="ARBA00023180"/>
    </source>
</evidence>
<evidence type="ECO:0000256" key="4">
    <source>
        <dbReference type="ARBA" id="ARBA00022734"/>
    </source>
</evidence>
<evidence type="ECO:0000256" key="13">
    <source>
        <dbReference type="SAM" id="SignalP"/>
    </source>
</evidence>
<reference evidence="15" key="2">
    <citation type="submission" date="2025-09" db="UniProtKB">
        <authorList>
            <consortium name="Ensembl"/>
        </authorList>
    </citation>
    <scope>IDENTIFICATION</scope>
</reference>
<keyword evidence="6" id="KW-0130">Cell adhesion</keyword>
<protein>
    <recommendedName>
        <fullName evidence="14">Ig-like domain-containing protein</fullName>
    </recommendedName>
</protein>
<evidence type="ECO:0000259" key="14">
    <source>
        <dbReference type="PROSITE" id="PS50835"/>
    </source>
</evidence>
<dbReference type="AlphaFoldDB" id="A0A667HVW7"/>
<dbReference type="PROSITE" id="PS50835">
    <property type="entry name" value="IG_LIKE"/>
    <property type="match status" value="2"/>
</dbReference>
<evidence type="ECO:0000256" key="9">
    <source>
        <dbReference type="ARBA" id="ARBA00023157"/>
    </source>
</evidence>
<dbReference type="InterPro" id="IPR003599">
    <property type="entry name" value="Ig_sub"/>
</dbReference>
<dbReference type="InterPro" id="IPR036179">
    <property type="entry name" value="Ig-like_dom_sf"/>
</dbReference>
<keyword evidence="16" id="KW-1185">Reference proteome</keyword>
<dbReference type="InterPro" id="IPR003598">
    <property type="entry name" value="Ig_sub2"/>
</dbReference>
<feature type="signal peptide" evidence="13">
    <location>
        <begin position="1"/>
        <end position="16"/>
    </location>
</feature>
<evidence type="ECO:0000313" key="15">
    <source>
        <dbReference type="Ensembl" id="ENSLCNP00005030714.1"/>
    </source>
</evidence>
<accession>A0A667HVW7</accession>
<keyword evidence="10" id="KW-0325">Glycoprotein</keyword>
<dbReference type="CDD" id="cd05712">
    <property type="entry name" value="IgV_CD33"/>
    <property type="match status" value="1"/>
</dbReference>
<dbReference type="GO" id="GO:0033691">
    <property type="term" value="F:sialic acid binding"/>
    <property type="evidence" value="ECO:0007669"/>
    <property type="project" value="TreeGrafter"/>
</dbReference>
<dbReference type="PANTHER" id="PTHR12035">
    <property type="entry name" value="SIALIC ACID BINDING IMMUNOGLOBULIN-LIKE LECTIN"/>
    <property type="match status" value="1"/>
</dbReference>
<dbReference type="GO" id="GO:0030246">
    <property type="term" value="F:carbohydrate binding"/>
    <property type="evidence" value="ECO:0007669"/>
    <property type="project" value="UniProtKB-KW"/>
</dbReference>
<sequence>MLLPLLLPLLWAGSRAQERRYWLQVLESLVVQEGLCVSVPCNFLYPLNSWNDSYPVHGYWFREGANVAQDDPVATNNPSRKVQKETQGRFRLLGNPRDYDCSLDIRDARRRDSGTYFFRVERGPSVRYNFLQNRLSVRVTALTRTPDIHIQGPLESGQPKNITCSVPWACKRGTPPTFSWIGDALTSLGHGTHFSSVLTLTPGPRDHGTDLTCRVTFPGANVSTERTIQFDVSCECQARTPGSLRTVDAPQNLIIRIFRGNSTVPEALGNATSLRVEEGQSLRLVCDTDSHFPARLSWSRGSLTLSPSQPSDPGVLVLPRLVLGDGGEFTCRAQHPWGSNHVSLNLIVQGECTQDTCIPRWGCGQDQGVDLRKLTPILLPQESPVPAPRYLGSRGTPGLLSSPCSEGPSWGLASFSPMASPGSITPGEKPFLKTSQIWATPWVTSHSLSSPEQTLHGTGLSFRNCVFHQVQRLQRG</sequence>
<reference evidence="15" key="1">
    <citation type="submission" date="2025-08" db="UniProtKB">
        <authorList>
            <consortium name="Ensembl"/>
        </authorList>
    </citation>
    <scope>IDENTIFICATION</scope>
</reference>
<evidence type="ECO:0000256" key="3">
    <source>
        <dbReference type="ARBA" id="ARBA00022729"/>
    </source>
</evidence>
<proteinExistence type="inferred from homology"/>
<evidence type="ECO:0000256" key="11">
    <source>
        <dbReference type="ARBA" id="ARBA00023319"/>
    </source>
</evidence>
<gene>
    <name evidence="15" type="primary">LOC115503246</name>
</gene>
<dbReference type="SMART" id="SM00408">
    <property type="entry name" value="IGc2"/>
    <property type="match status" value="1"/>
</dbReference>
<feature type="chain" id="PRO_5025661584" description="Ig-like domain-containing protein" evidence="13">
    <location>
        <begin position="17"/>
        <end position="476"/>
    </location>
</feature>
<evidence type="ECO:0000256" key="1">
    <source>
        <dbReference type="ARBA" id="ARBA00004479"/>
    </source>
</evidence>
<dbReference type="InterPro" id="IPR013783">
    <property type="entry name" value="Ig-like_fold"/>
</dbReference>
<comment type="similarity">
    <text evidence="12">Belongs to the immunoglobulin superfamily. SIGLEC (sialic acid binding Ig-like lectin) family.</text>
</comment>
<keyword evidence="9" id="KW-1015">Disulfide bond</keyword>
<dbReference type="FunFam" id="2.60.40.10:FF:000829">
    <property type="entry name" value="Sialic acid-binding Ig-like lectin 8"/>
    <property type="match status" value="1"/>
</dbReference>
<dbReference type="Gene3D" id="2.60.40.10">
    <property type="entry name" value="Immunoglobulins"/>
    <property type="match status" value="3"/>
</dbReference>
<keyword evidence="5" id="KW-0677">Repeat</keyword>
<keyword evidence="8" id="KW-0472">Membrane</keyword>
<evidence type="ECO:0000256" key="8">
    <source>
        <dbReference type="ARBA" id="ARBA00023136"/>
    </source>
</evidence>